<organism evidence="2">
    <name type="scientific">Lepeophtheirus salmonis</name>
    <name type="common">Salmon louse</name>
    <name type="synonym">Caligus salmonis</name>
    <dbReference type="NCBI Taxonomy" id="72036"/>
    <lineage>
        <taxon>Eukaryota</taxon>
        <taxon>Metazoa</taxon>
        <taxon>Ecdysozoa</taxon>
        <taxon>Arthropoda</taxon>
        <taxon>Crustacea</taxon>
        <taxon>Multicrustacea</taxon>
        <taxon>Hexanauplia</taxon>
        <taxon>Copepoda</taxon>
        <taxon>Siphonostomatoida</taxon>
        <taxon>Caligidae</taxon>
        <taxon>Lepeophtheirus</taxon>
    </lineage>
</organism>
<evidence type="ECO:0000256" key="1">
    <source>
        <dbReference type="SAM" id="Phobius"/>
    </source>
</evidence>
<dbReference type="EMBL" id="HACA01030289">
    <property type="protein sequence ID" value="CDW47650.1"/>
    <property type="molecule type" value="Transcribed_RNA"/>
</dbReference>
<sequence>MKLLGTCYGFAMLNVFFKIIVHFCSLHAYKNHT</sequence>
<feature type="transmembrane region" description="Helical" evidence="1">
    <location>
        <begin position="7"/>
        <end position="29"/>
    </location>
</feature>
<accession>A0A0K2VBH1</accession>
<proteinExistence type="predicted"/>
<keyword evidence="1" id="KW-0472">Membrane</keyword>
<evidence type="ECO:0000313" key="2">
    <source>
        <dbReference type="EMBL" id="CDW47650.1"/>
    </source>
</evidence>
<dbReference type="AlphaFoldDB" id="A0A0K2VBH1"/>
<keyword evidence="1" id="KW-0812">Transmembrane</keyword>
<protein>
    <submittedName>
        <fullName evidence="2">Uncharacterized protein</fullName>
    </submittedName>
</protein>
<reference evidence="2" key="1">
    <citation type="submission" date="2014-05" db="EMBL/GenBank/DDBJ databases">
        <authorList>
            <person name="Chronopoulou M."/>
        </authorList>
    </citation>
    <scope>NUCLEOTIDE SEQUENCE</scope>
    <source>
        <tissue evidence="2">Whole organism</tissue>
    </source>
</reference>
<keyword evidence="1" id="KW-1133">Transmembrane helix</keyword>
<name>A0A0K2VBH1_LEPSM</name>